<reference evidence="2" key="2">
    <citation type="journal article" date="2015" name="Data Brief">
        <title>Shoot transcriptome of the giant reed, Arundo donax.</title>
        <authorList>
            <person name="Barrero R.A."/>
            <person name="Guerrero F.D."/>
            <person name="Moolhuijzen P."/>
            <person name="Goolsby J.A."/>
            <person name="Tidwell J."/>
            <person name="Bellgard S.E."/>
            <person name="Bellgard M.I."/>
        </authorList>
    </citation>
    <scope>NUCLEOTIDE SEQUENCE</scope>
    <source>
        <tissue evidence="2">Shoot tissue taken approximately 20 cm above the soil surface</tissue>
    </source>
</reference>
<feature type="compositionally biased region" description="Basic residues" evidence="1">
    <location>
        <begin position="16"/>
        <end position="29"/>
    </location>
</feature>
<organism evidence="2">
    <name type="scientific">Arundo donax</name>
    <name type="common">Giant reed</name>
    <name type="synonym">Donax arundinaceus</name>
    <dbReference type="NCBI Taxonomy" id="35708"/>
    <lineage>
        <taxon>Eukaryota</taxon>
        <taxon>Viridiplantae</taxon>
        <taxon>Streptophyta</taxon>
        <taxon>Embryophyta</taxon>
        <taxon>Tracheophyta</taxon>
        <taxon>Spermatophyta</taxon>
        <taxon>Magnoliopsida</taxon>
        <taxon>Liliopsida</taxon>
        <taxon>Poales</taxon>
        <taxon>Poaceae</taxon>
        <taxon>PACMAD clade</taxon>
        <taxon>Arundinoideae</taxon>
        <taxon>Arundineae</taxon>
        <taxon>Arundo</taxon>
    </lineage>
</organism>
<sequence>MRRRGLSRGIACGAGRRGKRGRIRRGRRC</sequence>
<dbReference type="AlphaFoldDB" id="A0A0A9HCU5"/>
<evidence type="ECO:0000313" key="2">
    <source>
        <dbReference type="EMBL" id="JAE34572.1"/>
    </source>
</evidence>
<protein>
    <submittedName>
        <fullName evidence="2">Uncharacterized protein</fullName>
    </submittedName>
</protein>
<name>A0A0A9HCU5_ARUDO</name>
<feature type="region of interest" description="Disordered" evidence="1">
    <location>
        <begin position="1"/>
        <end position="29"/>
    </location>
</feature>
<accession>A0A0A9HCU5</accession>
<proteinExistence type="predicted"/>
<reference evidence="2" key="1">
    <citation type="submission" date="2014-09" db="EMBL/GenBank/DDBJ databases">
        <authorList>
            <person name="Magalhaes I.L.F."/>
            <person name="Oliveira U."/>
            <person name="Santos F.R."/>
            <person name="Vidigal T.H.D.A."/>
            <person name="Brescovit A.D."/>
            <person name="Santos A.J."/>
        </authorList>
    </citation>
    <scope>NUCLEOTIDE SEQUENCE</scope>
    <source>
        <tissue evidence="2">Shoot tissue taken approximately 20 cm above the soil surface</tissue>
    </source>
</reference>
<evidence type="ECO:0000256" key="1">
    <source>
        <dbReference type="SAM" id="MobiDB-lite"/>
    </source>
</evidence>
<dbReference type="EMBL" id="GBRH01163324">
    <property type="protein sequence ID" value="JAE34572.1"/>
    <property type="molecule type" value="Transcribed_RNA"/>
</dbReference>